<dbReference type="Proteomes" id="UP001586593">
    <property type="component" value="Unassembled WGS sequence"/>
</dbReference>
<organism evidence="1 2">
    <name type="scientific">Phialemonium thermophilum</name>
    <dbReference type="NCBI Taxonomy" id="223376"/>
    <lineage>
        <taxon>Eukaryota</taxon>
        <taxon>Fungi</taxon>
        <taxon>Dikarya</taxon>
        <taxon>Ascomycota</taxon>
        <taxon>Pezizomycotina</taxon>
        <taxon>Sordariomycetes</taxon>
        <taxon>Sordariomycetidae</taxon>
        <taxon>Cephalothecales</taxon>
        <taxon>Cephalothecaceae</taxon>
        <taxon>Phialemonium</taxon>
    </lineage>
</organism>
<name>A0ABR3WPK0_9PEZI</name>
<keyword evidence="2" id="KW-1185">Reference proteome</keyword>
<protein>
    <submittedName>
        <fullName evidence="1">Uncharacterized protein</fullName>
    </submittedName>
</protein>
<accession>A0ABR3WPK0</accession>
<evidence type="ECO:0000313" key="1">
    <source>
        <dbReference type="EMBL" id="KAL1865596.1"/>
    </source>
</evidence>
<proteinExistence type="predicted"/>
<reference evidence="1 2" key="1">
    <citation type="journal article" date="2024" name="Commun. Biol.">
        <title>Comparative genomic analysis of thermophilic fungi reveals convergent evolutionary adaptations and gene losses.</title>
        <authorList>
            <person name="Steindorff A.S."/>
            <person name="Aguilar-Pontes M.V."/>
            <person name="Robinson A.J."/>
            <person name="Andreopoulos B."/>
            <person name="LaButti K."/>
            <person name="Kuo A."/>
            <person name="Mondo S."/>
            <person name="Riley R."/>
            <person name="Otillar R."/>
            <person name="Haridas S."/>
            <person name="Lipzen A."/>
            <person name="Grimwood J."/>
            <person name="Schmutz J."/>
            <person name="Clum A."/>
            <person name="Reid I.D."/>
            <person name="Moisan M.C."/>
            <person name="Butler G."/>
            <person name="Nguyen T.T.M."/>
            <person name="Dewar K."/>
            <person name="Conant G."/>
            <person name="Drula E."/>
            <person name="Henrissat B."/>
            <person name="Hansel C."/>
            <person name="Singer S."/>
            <person name="Hutchinson M.I."/>
            <person name="de Vries R.P."/>
            <person name="Natvig D.O."/>
            <person name="Powell A.J."/>
            <person name="Tsang A."/>
            <person name="Grigoriev I.V."/>
        </authorList>
    </citation>
    <scope>NUCLEOTIDE SEQUENCE [LARGE SCALE GENOMIC DNA]</scope>
    <source>
        <strain evidence="1 2">ATCC 24622</strain>
    </source>
</reference>
<sequence length="160" mass="18726">MATRIYVKCTSDLIPGEPENRRTTLANIVCRFQLERDFDEDCDGLHSAGQYMVDGTRCHFLVDIGPCGAEEYQLYWYKWDGQNLVRQTATPPLLGYLKNYPFNPSRGKRAYLTDHDLKDRLGEEDFKRLVVNRIEKKRRWGLDLSEADKRFLQDYPDVAL</sequence>
<evidence type="ECO:0000313" key="2">
    <source>
        <dbReference type="Proteomes" id="UP001586593"/>
    </source>
</evidence>
<comment type="caution">
    <text evidence="1">The sequence shown here is derived from an EMBL/GenBank/DDBJ whole genome shotgun (WGS) entry which is preliminary data.</text>
</comment>
<dbReference type="EMBL" id="JAZHXJ010000289">
    <property type="protein sequence ID" value="KAL1865596.1"/>
    <property type="molecule type" value="Genomic_DNA"/>
</dbReference>
<gene>
    <name evidence="1" type="ORF">VTK73DRAFT_5135</name>
</gene>